<proteinExistence type="predicted"/>
<dbReference type="KEGG" id="cint:HZF06_13130"/>
<protein>
    <submittedName>
        <fullName evidence="1">Uncharacterized protein</fullName>
    </submittedName>
</protein>
<dbReference type="Proteomes" id="UP000512286">
    <property type="component" value="Chromosome"/>
</dbReference>
<dbReference type="AlphaFoldDB" id="A0A7D7A0Y0"/>
<evidence type="ECO:0000313" key="1">
    <source>
        <dbReference type="EMBL" id="QLY78038.1"/>
    </source>
</evidence>
<evidence type="ECO:0000313" key="2">
    <source>
        <dbReference type="Proteomes" id="UP000512286"/>
    </source>
</evidence>
<organism evidence="1 2">
    <name type="scientific">Clostridium intestinale</name>
    <dbReference type="NCBI Taxonomy" id="36845"/>
    <lineage>
        <taxon>Bacteria</taxon>
        <taxon>Bacillati</taxon>
        <taxon>Bacillota</taxon>
        <taxon>Clostridia</taxon>
        <taxon>Eubacteriales</taxon>
        <taxon>Clostridiaceae</taxon>
        <taxon>Clostridium</taxon>
    </lineage>
</organism>
<sequence>MLLVALFILLVTFTASWPTFLNFSFIPLN</sequence>
<dbReference type="EMBL" id="CP059378">
    <property type="protein sequence ID" value="QLY78038.1"/>
    <property type="molecule type" value="Genomic_DNA"/>
</dbReference>
<gene>
    <name evidence="1" type="ORF">HZF06_13130</name>
</gene>
<accession>A0A7D7A0Y0</accession>
<reference evidence="1 2" key="1">
    <citation type="submission" date="2020-07" db="EMBL/GenBank/DDBJ databases">
        <title>Electron transfer.</title>
        <authorList>
            <person name="Huang L."/>
            <person name="Liu X."/>
            <person name="Zhou S."/>
        </authorList>
    </citation>
    <scope>NUCLEOTIDE SEQUENCE [LARGE SCALE GENOMIC DNA]</scope>
    <source>
        <strain evidence="1 2">Lx1</strain>
    </source>
</reference>
<name>A0A7D7A0Y0_9CLOT</name>
<dbReference type="RefSeq" id="WP_139259379.1">
    <property type="nucleotide sequence ID" value="NZ_CAURPL010000007.1"/>
</dbReference>